<dbReference type="EMBL" id="JAAXKZ010000011">
    <property type="protein sequence ID" value="NMH90995.1"/>
    <property type="molecule type" value="Genomic_DNA"/>
</dbReference>
<dbReference type="AlphaFoldDB" id="A0A848DEJ8"/>
<keyword evidence="1" id="KW-0472">Membrane</keyword>
<dbReference type="Proteomes" id="UP000586918">
    <property type="component" value="Unassembled WGS sequence"/>
</dbReference>
<feature type="transmembrane region" description="Helical" evidence="1">
    <location>
        <begin position="47"/>
        <end position="70"/>
    </location>
</feature>
<keyword evidence="3" id="KW-1185">Reference proteome</keyword>
<keyword evidence="1" id="KW-1133">Transmembrane helix</keyword>
<comment type="caution">
    <text evidence="2">The sequence shown here is derived from an EMBL/GenBank/DDBJ whole genome shotgun (WGS) entry which is preliminary data.</text>
</comment>
<keyword evidence="1" id="KW-0812">Transmembrane</keyword>
<reference evidence="2 3" key="1">
    <citation type="submission" date="2020-04" db="EMBL/GenBank/DDBJ databases">
        <authorList>
            <person name="Klaysubun C."/>
            <person name="Duangmal K."/>
            <person name="Lipun K."/>
        </authorList>
    </citation>
    <scope>NUCLEOTIDE SEQUENCE [LARGE SCALE GENOMIC DNA]</scope>
    <source>
        <strain evidence="2 3">DSM 45300</strain>
    </source>
</reference>
<name>A0A848DEJ8_9PSEU</name>
<accession>A0A848DEJ8</accession>
<protein>
    <submittedName>
        <fullName evidence="2">Uncharacterized protein</fullName>
    </submittedName>
</protein>
<gene>
    <name evidence="2" type="ORF">HF519_05205</name>
</gene>
<evidence type="ECO:0000313" key="2">
    <source>
        <dbReference type="EMBL" id="NMH90995.1"/>
    </source>
</evidence>
<feature type="transmembrane region" description="Helical" evidence="1">
    <location>
        <begin position="18"/>
        <end position="41"/>
    </location>
</feature>
<dbReference type="RefSeq" id="WP_169410615.1">
    <property type="nucleotide sequence ID" value="NZ_JAAXKZ010000011.1"/>
</dbReference>
<proteinExistence type="predicted"/>
<organism evidence="2 3">
    <name type="scientific">Pseudonocardia bannensis</name>
    <dbReference type="NCBI Taxonomy" id="630973"/>
    <lineage>
        <taxon>Bacteria</taxon>
        <taxon>Bacillati</taxon>
        <taxon>Actinomycetota</taxon>
        <taxon>Actinomycetes</taxon>
        <taxon>Pseudonocardiales</taxon>
        <taxon>Pseudonocardiaceae</taxon>
        <taxon>Pseudonocardia</taxon>
    </lineage>
</organism>
<evidence type="ECO:0000256" key="1">
    <source>
        <dbReference type="SAM" id="Phobius"/>
    </source>
</evidence>
<sequence length="100" mass="11011">MQSTIESRIDALARRDRLLAVTFTALMWSVLAFVLTVASAVAPSPGIVVALVASLLLLGLFNTASMVALVRRYAANKDLVYRPDIVNLDRMRHERARGRS</sequence>
<evidence type="ECO:0000313" key="3">
    <source>
        <dbReference type="Proteomes" id="UP000586918"/>
    </source>
</evidence>